<feature type="compositionally biased region" description="Low complexity" evidence="1">
    <location>
        <begin position="36"/>
        <end position="46"/>
    </location>
</feature>
<evidence type="ECO:0000313" key="3">
    <source>
        <dbReference type="EMBL" id="KAH8039685.1"/>
    </source>
</evidence>
<protein>
    <submittedName>
        <fullName evidence="3">Uncharacterized protein</fullName>
    </submittedName>
</protein>
<keyword evidence="2" id="KW-1133">Transmembrane helix</keyword>
<keyword evidence="2" id="KW-0472">Membrane</keyword>
<dbReference type="Proteomes" id="UP000821866">
    <property type="component" value="Chromosome 1"/>
</dbReference>
<sequence length="453" mass="49231">MGAPAKKPRTTSRSPRCSLRKGTAAQGQKHRRVHSTKTTGRSSRLTGSRRRRAGVDGASYVGVQESILRLLFVVVGLGIAAFCVLVVLFVVYIKLSAGTVASAEVARRSRPGGVLRAVRSGRPAHEDIAAGDATIPENARFVCVYHEDNRRPGYSPDRFPYAHCDVVAYCCISVNTAPEDTLALQSMARLASTHKPIAIIVKVGVGQTDTDLTALFGAWRASQFVARLLDLRRRTAFCCVYLHWHRPSPIYRQRVTRLAADLRAALRDYGVRLGFVVDTAAVEALNVRTLLATLGHGSLLVAPAPYPPSSSAATYPSYHNYEALRWHSRLAELAGNESARVCHTVSLAGVAITAANATLVPYDRICTARFLRTPKTRDGWSSVGRLWGSGTLVSFLSPGLARSFVAAVHEESGSNCLGFWDPEHDDFAARCGGPEYPLIGAVVGRLEDQRRRD</sequence>
<feature type="region of interest" description="Disordered" evidence="1">
    <location>
        <begin position="1"/>
        <end position="51"/>
    </location>
</feature>
<feature type="transmembrane region" description="Helical" evidence="2">
    <location>
        <begin position="70"/>
        <end position="93"/>
    </location>
</feature>
<evidence type="ECO:0000256" key="2">
    <source>
        <dbReference type="SAM" id="Phobius"/>
    </source>
</evidence>
<organism evidence="3 4">
    <name type="scientific">Rhipicephalus microplus</name>
    <name type="common">Cattle tick</name>
    <name type="synonym">Boophilus microplus</name>
    <dbReference type="NCBI Taxonomy" id="6941"/>
    <lineage>
        <taxon>Eukaryota</taxon>
        <taxon>Metazoa</taxon>
        <taxon>Ecdysozoa</taxon>
        <taxon>Arthropoda</taxon>
        <taxon>Chelicerata</taxon>
        <taxon>Arachnida</taxon>
        <taxon>Acari</taxon>
        <taxon>Parasitiformes</taxon>
        <taxon>Ixodida</taxon>
        <taxon>Ixodoidea</taxon>
        <taxon>Ixodidae</taxon>
        <taxon>Rhipicephalinae</taxon>
        <taxon>Rhipicephalus</taxon>
        <taxon>Boophilus</taxon>
    </lineage>
</organism>
<evidence type="ECO:0000256" key="1">
    <source>
        <dbReference type="SAM" id="MobiDB-lite"/>
    </source>
</evidence>
<gene>
    <name evidence="3" type="ORF">HPB51_008278</name>
</gene>
<accession>A0A9J6EZM0</accession>
<reference evidence="3" key="1">
    <citation type="journal article" date="2020" name="Cell">
        <title>Large-Scale Comparative Analyses of Tick Genomes Elucidate Their Genetic Diversity and Vector Capacities.</title>
        <authorList>
            <consortium name="Tick Genome and Microbiome Consortium (TIGMIC)"/>
            <person name="Jia N."/>
            <person name="Wang J."/>
            <person name="Shi W."/>
            <person name="Du L."/>
            <person name="Sun Y."/>
            <person name="Zhan W."/>
            <person name="Jiang J.F."/>
            <person name="Wang Q."/>
            <person name="Zhang B."/>
            <person name="Ji P."/>
            <person name="Bell-Sakyi L."/>
            <person name="Cui X.M."/>
            <person name="Yuan T.T."/>
            <person name="Jiang B.G."/>
            <person name="Yang W.F."/>
            <person name="Lam T.T."/>
            <person name="Chang Q.C."/>
            <person name="Ding S.J."/>
            <person name="Wang X.J."/>
            <person name="Zhu J.G."/>
            <person name="Ruan X.D."/>
            <person name="Zhao L."/>
            <person name="Wei J.T."/>
            <person name="Ye R.Z."/>
            <person name="Que T.C."/>
            <person name="Du C.H."/>
            <person name="Zhou Y.H."/>
            <person name="Cheng J.X."/>
            <person name="Dai P.F."/>
            <person name="Guo W.B."/>
            <person name="Han X.H."/>
            <person name="Huang E.J."/>
            <person name="Li L.F."/>
            <person name="Wei W."/>
            <person name="Gao Y.C."/>
            <person name="Liu J.Z."/>
            <person name="Shao H.Z."/>
            <person name="Wang X."/>
            <person name="Wang C.C."/>
            <person name="Yang T.C."/>
            <person name="Huo Q.B."/>
            <person name="Li W."/>
            <person name="Chen H.Y."/>
            <person name="Chen S.E."/>
            <person name="Zhou L.G."/>
            <person name="Ni X.B."/>
            <person name="Tian J.H."/>
            <person name="Sheng Y."/>
            <person name="Liu T."/>
            <person name="Pan Y.S."/>
            <person name="Xia L.Y."/>
            <person name="Li J."/>
            <person name="Zhao F."/>
            <person name="Cao W.C."/>
        </authorList>
    </citation>
    <scope>NUCLEOTIDE SEQUENCE</scope>
    <source>
        <strain evidence="3">Rmic-2018</strain>
    </source>
</reference>
<dbReference type="EMBL" id="JABSTU010000001">
    <property type="protein sequence ID" value="KAH8039685.1"/>
    <property type="molecule type" value="Genomic_DNA"/>
</dbReference>
<dbReference type="SUPFAM" id="SSF51445">
    <property type="entry name" value="(Trans)glycosidases"/>
    <property type="match status" value="1"/>
</dbReference>
<comment type="caution">
    <text evidence="3">The sequence shown here is derived from an EMBL/GenBank/DDBJ whole genome shotgun (WGS) entry which is preliminary data.</text>
</comment>
<dbReference type="Gene3D" id="3.20.20.80">
    <property type="entry name" value="Glycosidases"/>
    <property type="match status" value="1"/>
</dbReference>
<feature type="compositionally biased region" description="Basic residues" evidence="1">
    <location>
        <begin position="1"/>
        <end position="10"/>
    </location>
</feature>
<evidence type="ECO:0000313" key="4">
    <source>
        <dbReference type="Proteomes" id="UP000821866"/>
    </source>
</evidence>
<reference evidence="3" key="2">
    <citation type="submission" date="2021-09" db="EMBL/GenBank/DDBJ databases">
        <authorList>
            <person name="Jia N."/>
            <person name="Wang J."/>
            <person name="Shi W."/>
            <person name="Du L."/>
            <person name="Sun Y."/>
            <person name="Zhan W."/>
            <person name="Jiang J."/>
            <person name="Wang Q."/>
            <person name="Zhang B."/>
            <person name="Ji P."/>
            <person name="Sakyi L.B."/>
            <person name="Cui X."/>
            <person name="Yuan T."/>
            <person name="Jiang B."/>
            <person name="Yang W."/>
            <person name="Lam T.T.-Y."/>
            <person name="Chang Q."/>
            <person name="Ding S."/>
            <person name="Wang X."/>
            <person name="Zhu J."/>
            <person name="Ruan X."/>
            <person name="Zhao L."/>
            <person name="Wei J."/>
            <person name="Que T."/>
            <person name="Du C."/>
            <person name="Cheng J."/>
            <person name="Dai P."/>
            <person name="Han X."/>
            <person name="Huang E."/>
            <person name="Gao Y."/>
            <person name="Liu J."/>
            <person name="Shao H."/>
            <person name="Ye R."/>
            <person name="Li L."/>
            <person name="Wei W."/>
            <person name="Wang X."/>
            <person name="Wang C."/>
            <person name="Huo Q."/>
            <person name="Li W."/>
            <person name="Guo W."/>
            <person name="Chen H."/>
            <person name="Chen S."/>
            <person name="Zhou L."/>
            <person name="Zhou L."/>
            <person name="Ni X."/>
            <person name="Tian J."/>
            <person name="Zhou Y."/>
            <person name="Sheng Y."/>
            <person name="Liu T."/>
            <person name="Pan Y."/>
            <person name="Xia L."/>
            <person name="Li J."/>
            <person name="Zhao F."/>
            <person name="Cao W."/>
        </authorList>
    </citation>
    <scope>NUCLEOTIDE SEQUENCE</scope>
    <source>
        <strain evidence="3">Rmic-2018</strain>
        <tissue evidence="3">Larvae</tissue>
    </source>
</reference>
<dbReference type="AlphaFoldDB" id="A0A9J6EZM0"/>
<dbReference type="InterPro" id="IPR017853">
    <property type="entry name" value="GH"/>
</dbReference>
<name>A0A9J6EZM0_RHIMP</name>
<proteinExistence type="predicted"/>
<keyword evidence="2" id="KW-0812">Transmembrane</keyword>
<keyword evidence="4" id="KW-1185">Reference proteome</keyword>